<evidence type="ECO:0000313" key="2">
    <source>
        <dbReference type="Proteomes" id="UP001165041"/>
    </source>
</evidence>
<sequence length="189" mass="20921">MGFPLPAALRSGYALFGRRDDLTRTQDALLPPSGLYVERVDETADDGMLVFREENQGCAFWGLPLSAPDRDDPPVLVDAGDGWSPFLPRMSLAWVELVLTEFLLGSPHYDACELPPALLPVLHARHTRLPLPDHPMWASWADSPIRWYAAPGRLLRHDGPGPHSWLHATARTPADLAALHADLPTRWVG</sequence>
<organism evidence="1 2">
    <name type="scientific">Kitasatospora phosalacinea</name>
    <dbReference type="NCBI Taxonomy" id="2065"/>
    <lineage>
        <taxon>Bacteria</taxon>
        <taxon>Bacillati</taxon>
        <taxon>Actinomycetota</taxon>
        <taxon>Actinomycetes</taxon>
        <taxon>Kitasatosporales</taxon>
        <taxon>Streptomycetaceae</taxon>
        <taxon>Kitasatospora</taxon>
    </lineage>
</organism>
<dbReference type="EMBL" id="BSSA01000005">
    <property type="protein sequence ID" value="GLW69670.1"/>
    <property type="molecule type" value="Genomic_DNA"/>
</dbReference>
<evidence type="ECO:0000313" key="1">
    <source>
        <dbReference type="EMBL" id="GLW69670.1"/>
    </source>
</evidence>
<comment type="caution">
    <text evidence="1">The sequence shown here is derived from an EMBL/GenBank/DDBJ whole genome shotgun (WGS) entry which is preliminary data.</text>
</comment>
<protein>
    <submittedName>
        <fullName evidence="1">Uncharacterized protein</fullName>
    </submittedName>
</protein>
<reference evidence="1" key="1">
    <citation type="submission" date="2023-02" db="EMBL/GenBank/DDBJ databases">
        <title>Kitasatospora phosalacinea NBRC 14627.</title>
        <authorList>
            <person name="Ichikawa N."/>
            <person name="Sato H."/>
            <person name="Tonouchi N."/>
        </authorList>
    </citation>
    <scope>NUCLEOTIDE SEQUENCE</scope>
    <source>
        <strain evidence="1">NBRC 14627</strain>
    </source>
</reference>
<dbReference type="RefSeq" id="WP_285735548.1">
    <property type="nucleotide sequence ID" value="NZ_BSSA01000005.1"/>
</dbReference>
<dbReference type="Proteomes" id="UP001165041">
    <property type="component" value="Unassembled WGS sequence"/>
</dbReference>
<dbReference type="AlphaFoldDB" id="A0A9W6Q4A2"/>
<proteinExistence type="predicted"/>
<name>A0A9W6Q4A2_9ACTN</name>
<accession>A0A9W6Q4A2</accession>
<gene>
    <name evidence="1" type="ORF">Kpho02_19690</name>
</gene>